<dbReference type="Proteomes" id="UP000249324">
    <property type="component" value="Unassembled WGS sequence"/>
</dbReference>
<accession>A0A2W4IYA5</accession>
<dbReference type="Gene3D" id="3.40.50.720">
    <property type="entry name" value="NAD(P)-binding Rossmann-like Domain"/>
    <property type="match status" value="1"/>
</dbReference>
<dbReference type="InterPro" id="IPR050129">
    <property type="entry name" value="Zn_alcohol_dh"/>
</dbReference>
<keyword evidence="2 5" id="KW-0479">Metal-binding</keyword>
<evidence type="ECO:0000256" key="3">
    <source>
        <dbReference type="ARBA" id="ARBA00022833"/>
    </source>
</evidence>
<name>A0A2W4IYA5_9PSEU</name>
<dbReference type="Gene3D" id="3.90.180.10">
    <property type="entry name" value="Medium-chain alcohol dehydrogenases, catalytic domain"/>
    <property type="match status" value="1"/>
</dbReference>
<reference evidence="7" key="4">
    <citation type="submission" date="2023-08" db="EMBL/GenBank/DDBJ databases">
        <authorList>
            <person name="Guima S.E.S."/>
            <person name="Martins L.F."/>
            <person name="Silva A.M."/>
            <person name="Setubal J.C."/>
        </authorList>
    </citation>
    <scope>NUCLEOTIDE SEQUENCE</scope>
    <source>
        <strain evidence="7">ZC4RG45</strain>
    </source>
</reference>
<feature type="domain" description="Enoyl reductase (ER)" evidence="6">
    <location>
        <begin position="8"/>
        <end position="336"/>
    </location>
</feature>
<comment type="similarity">
    <text evidence="5">Belongs to the zinc-containing alcohol dehydrogenase family.</text>
</comment>
<dbReference type="STRING" id="1111738.GCA_000427905_00355"/>
<evidence type="ECO:0000313" key="9">
    <source>
        <dbReference type="Proteomes" id="UP000249324"/>
    </source>
</evidence>
<dbReference type="EMBL" id="QGUI01000797">
    <property type="protein sequence ID" value="PZM91058.1"/>
    <property type="molecule type" value="Genomic_DNA"/>
</dbReference>
<dbReference type="InterPro" id="IPR020843">
    <property type="entry name" value="ER"/>
</dbReference>
<dbReference type="InterPro" id="IPR002328">
    <property type="entry name" value="ADH_Zn_CS"/>
</dbReference>
<evidence type="ECO:0000259" key="6">
    <source>
        <dbReference type="SMART" id="SM00829"/>
    </source>
</evidence>
<dbReference type="SUPFAM" id="SSF51735">
    <property type="entry name" value="NAD(P)-binding Rossmann-fold domains"/>
    <property type="match status" value="1"/>
</dbReference>
<gene>
    <name evidence="7" type="ORF">DIU77_000120</name>
    <name evidence="8" type="ORF">DIU77_17195</name>
</gene>
<reference evidence="7 9" key="3">
    <citation type="journal article" date="2021" name="BMC Genomics">
        <title>Genome-resolved metagenome and metatranscriptome analyses of thermophilic composting reveal key bacterial players and their metabolic interactions.</title>
        <authorList>
            <person name="Braga L.P.P."/>
            <person name="Pereira R.V."/>
            <person name="Martins L.F."/>
            <person name="Moura L.M.S."/>
            <person name="Sanchez F.B."/>
            <person name="Patane J.S.L."/>
            <person name="da Silva A.M."/>
            <person name="Setubal J.C."/>
        </authorList>
    </citation>
    <scope>NUCLEOTIDE SEQUENCE [LARGE SCALE GENOMIC DNA]</scope>
    <source>
        <strain evidence="7">ZC4RG45</strain>
    </source>
</reference>
<evidence type="ECO:0000256" key="5">
    <source>
        <dbReference type="RuleBase" id="RU361277"/>
    </source>
</evidence>
<dbReference type="PANTHER" id="PTHR43401">
    <property type="entry name" value="L-THREONINE 3-DEHYDROGENASE"/>
    <property type="match status" value="1"/>
</dbReference>
<protein>
    <submittedName>
        <fullName evidence="7">Alcohol dehydrogenase catalytic domain-containing protein</fullName>
    </submittedName>
    <submittedName>
        <fullName evidence="8">Zinc-binding dehydrogenase</fullName>
    </submittedName>
</protein>
<sequence length="339" mass="34959">MRAVVLRGPGNYELADVLEPEPGPGEVLVAVEACGVCGSDVHLVDGSTVGRYPVVLGHEAAGRVVSCGPGVHGVTEGVRAAVLPYVGCGACRLCSLGQAQACARRDVLGVDRDGAQAELVVVPAECLVPLPDDVPSEIGAILTDAVATPWHAIRRSGVAAGDLVVVLGLGGLGMHTVQLLTEIVGCAVIGVDPRPEARRRALQLGAQAVVADAADVAASARDGRDGADAAFDMVGSPGLIDTALRCLRPQGRCVVVGITPDRLHLRMRQETVVARELSLIGSFGATRAEIEELAGLVAGGRLDLSHSVSGRFRPEDFGTALEETRAKRAGSVRVVITYS</sequence>
<dbReference type="InterPro" id="IPR013149">
    <property type="entry name" value="ADH-like_C"/>
</dbReference>
<evidence type="ECO:0000256" key="4">
    <source>
        <dbReference type="ARBA" id="ARBA00023002"/>
    </source>
</evidence>
<dbReference type="SUPFAM" id="SSF50129">
    <property type="entry name" value="GroES-like"/>
    <property type="match status" value="1"/>
</dbReference>
<dbReference type="PANTHER" id="PTHR43401:SF2">
    <property type="entry name" value="L-THREONINE 3-DEHYDROGENASE"/>
    <property type="match status" value="1"/>
</dbReference>
<dbReference type="AlphaFoldDB" id="A0A2W4IYA5"/>
<reference evidence="8" key="2">
    <citation type="submission" date="2018-05" db="EMBL/GenBank/DDBJ databases">
        <authorList>
            <person name="Lanie J.A."/>
            <person name="Ng W.-L."/>
            <person name="Kazmierczak K.M."/>
            <person name="Andrzejewski T.M."/>
            <person name="Davidsen T.M."/>
            <person name="Wayne K.J."/>
            <person name="Tettelin H."/>
            <person name="Glass J.I."/>
            <person name="Rusch D."/>
            <person name="Podicherti R."/>
            <person name="Tsui H.-C.T."/>
            <person name="Winkler M.E."/>
        </authorList>
    </citation>
    <scope>NUCLEOTIDE SEQUENCE</scope>
    <source>
        <strain evidence="8">ZC4RG45</strain>
    </source>
</reference>
<dbReference type="GO" id="GO:0016491">
    <property type="term" value="F:oxidoreductase activity"/>
    <property type="evidence" value="ECO:0007669"/>
    <property type="project" value="UniProtKB-KW"/>
</dbReference>
<organism evidence="8">
    <name type="scientific">Thermocrispum agreste</name>
    <dbReference type="NCBI Taxonomy" id="37925"/>
    <lineage>
        <taxon>Bacteria</taxon>
        <taxon>Bacillati</taxon>
        <taxon>Actinomycetota</taxon>
        <taxon>Actinomycetes</taxon>
        <taxon>Pseudonocardiales</taxon>
        <taxon>Pseudonocardiaceae</taxon>
        <taxon>Thermocrispum</taxon>
    </lineage>
</organism>
<dbReference type="InterPro" id="IPR036291">
    <property type="entry name" value="NAD(P)-bd_dom_sf"/>
</dbReference>
<dbReference type="Pfam" id="PF00107">
    <property type="entry name" value="ADH_zinc_N"/>
    <property type="match status" value="1"/>
</dbReference>
<reference evidence="7" key="1">
    <citation type="submission" date="2018-05" db="EMBL/GenBank/DDBJ databases">
        <authorList>
            <person name="Moura L."/>
            <person name="Setubal J.C."/>
        </authorList>
    </citation>
    <scope>NUCLEOTIDE SEQUENCE</scope>
    <source>
        <strain evidence="7">ZC4RG45</strain>
    </source>
</reference>
<dbReference type="EMBL" id="QGUI02000001">
    <property type="protein sequence ID" value="MFO7190638.1"/>
    <property type="molecule type" value="Genomic_DNA"/>
</dbReference>
<keyword evidence="4" id="KW-0560">Oxidoreductase</keyword>
<comment type="cofactor">
    <cofactor evidence="1 5">
        <name>Zn(2+)</name>
        <dbReference type="ChEBI" id="CHEBI:29105"/>
    </cofactor>
</comment>
<evidence type="ECO:0000256" key="1">
    <source>
        <dbReference type="ARBA" id="ARBA00001947"/>
    </source>
</evidence>
<keyword evidence="3 5" id="KW-0862">Zinc</keyword>
<proteinExistence type="inferred from homology"/>
<evidence type="ECO:0000256" key="2">
    <source>
        <dbReference type="ARBA" id="ARBA00022723"/>
    </source>
</evidence>
<evidence type="ECO:0000313" key="8">
    <source>
        <dbReference type="EMBL" id="PZM91058.1"/>
    </source>
</evidence>
<dbReference type="InterPro" id="IPR011032">
    <property type="entry name" value="GroES-like_sf"/>
</dbReference>
<dbReference type="Pfam" id="PF08240">
    <property type="entry name" value="ADH_N"/>
    <property type="match status" value="1"/>
</dbReference>
<dbReference type="PROSITE" id="PS00059">
    <property type="entry name" value="ADH_ZINC"/>
    <property type="match status" value="1"/>
</dbReference>
<dbReference type="GO" id="GO:0008270">
    <property type="term" value="F:zinc ion binding"/>
    <property type="evidence" value="ECO:0007669"/>
    <property type="project" value="InterPro"/>
</dbReference>
<evidence type="ECO:0000313" key="7">
    <source>
        <dbReference type="EMBL" id="MFO7190638.1"/>
    </source>
</evidence>
<dbReference type="SMART" id="SM00829">
    <property type="entry name" value="PKS_ER"/>
    <property type="match status" value="1"/>
</dbReference>
<dbReference type="InterPro" id="IPR013154">
    <property type="entry name" value="ADH-like_N"/>
</dbReference>
<comment type="caution">
    <text evidence="8">The sequence shown here is derived from an EMBL/GenBank/DDBJ whole genome shotgun (WGS) entry which is preliminary data.</text>
</comment>